<protein>
    <submittedName>
        <fullName evidence="1">Uncharacterized protein</fullName>
    </submittedName>
</protein>
<dbReference type="PANTHER" id="PTHR34788">
    <property type="entry name" value="F15I1.22"/>
    <property type="match status" value="1"/>
</dbReference>
<proteinExistence type="predicted"/>
<organism evidence="1 2">
    <name type="scientific">Saponaria officinalis</name>
    <name type="common">Common soapwort</name>
    <name type="synonym">Lychnis saponaria</name>
    <dbReference type="NCBI Taxonomy" id="3572"/>
    <lineage>
        <taxon>Eukaryota</taxon>
        <taxon>Viridiplantae</taxon>
        <taxon>Streptophyta</taxon>
        <taxon>Embryophyta</taxon>
        <taxon>Tracheophyta</taxon>
        <taxon>Spermatophyta</taxon>
        <taxon>Magnoliopsida</taxon>
        <taxon>eudicotyledons</taxon>
        <taxon>Gunneridae</taxon>
        <taxon>Pentapetalae</taxon>
        <taxon>Caryophyllales</taxon>
        <taxon>Caryophyllaceae</taxon>
        <taxon>Caryophylleae</taxon>
        <taxon>Saponaria</taxon>
    </lineage>
</organism>
<dbReference type="Proteomes" id="UP001443914">
    <property type="component" value="Unassembled WGS sequence"/>
</dbReference>
<gene>
    <name evidence="1" type="ORF">RND81_05G244600</name>
</gene>
<evidence type="ECO:0000313" key="2">
    <source>
        <dbReference type="Proteomes" id="UP001443914"/>
    </source>
</evidence>
<dbReference type="PANTHER" id="PTHR34788:SF4">
    <property type="entry name" value="F15I1.22"/>
    <property type="match status" value="1"/>
</dbReference>
<sequence length="140" mass="15894">MASFYSDAFLKKIPLKSQPPTTTTAATTTTTPHPNRRKIHIRKRGRQPPTIHLGGGKKPRGFFLTKLFRRARLKWLKLSVFRKLKQYYKALIRDVIEASASVEAYQQRMLMETSLATVPGISFSSFHGGSTLRNAKSIFI</sequence>
<name>A0AAW1L0G9_SAPOF</name>
<accession>A0AAW1L0G9</accession>
<reference evidence="1" key="1">
    <citation type="submission" date="2024-03" db="EMBL/GenBank/DDBJ databases">
        <title>WGS assembly of Saponaria officinalis var. Norfolk2.</title>
        <authorList>
            <person name="Jenkins J."/>
            <person name="Shu S."/>
            <person name="Grimwood J."/>
            <person name="Barry K."/>
            <person name="Goodstein D."/>
            <person name="Schmutz J."/>
            <person name="Leebens-Mack J."/>
            <person name="Osbourn A."/>
        </authorList>
    </citation>
    <scope>NUCLEOTIDE SEQUENCE [LARGE SCALE GENOMIC DNA]</scope>
    <source>
        <strain evidence="1">JIC</strain>
    </source>
</reference>
<dbReference type="EMBL" id="JBDFQZ010000005">
    <property type="protein sequence ID" value="KAK9726905.1"/>
    <property type="molecule type" value="Genomic_DNA"/>
</dbReference>
<evidence type="ECO:0000313" key="1">
    <source>
        <dbReference type="EMBL" id="KAK9726905.1"/>
    </source>
</evidence>
<dbReference type="AlphaFoldDB" id="A0AAW1L0G9"/>
<comment type="caution">
    <text evidence="1">The sequence shown here is derived from an EMBL/GenBank/DDBJ whole genome shotgun (WGS) entry which is preliminary data.</text>
</comment>
<keyword evidence="2" id="KW-1185">Reference proteome</keyword>